<evidence type="ECO:0000313" key="2">
    <source>
        <dbReference type="Proteomes" id="UP001620645"/>
    </source>
</evidence>
<evidence type="ECO:0000313" key="1">
    <source>
        <dbReference type="EMBL" id="KAL3091219.1"/>
    </source>
</evidence>
<dbReference type="PANTHER" id="PTHR23119:SF44">
    <property type="entry name" value="PROTEIN LAP4"/>
    <property type="match status" value="1"/>
</dbReference>
<reference evidence="1 2" key="1">
    <citation type="submission" date="2024-10" db="EMBL/GenBank/DDBJ databases">
        <authorList>
            <person name="Kim D."/>
        </authorList>
    </citation>
    <scope>NUCLEOTIDE SEQUENCE [LARGE SCALE GENOMIC DNA]</scope>
    <source>
        <strain evidence="1">Taebaek</strain>
    </source>
</reference>
<protein>
    <submittedName>
        <fullName evidence="1">Uncharacterized protein</fullName>
    </submittedName>
</protein>
<comment type="caution">
    <text evidence="1">The sequence shown here is derived from an EMBL/GenBank/DDBJ whole genome shotgun (WGS) entry which is preliminary data.</text>
</comment>
<keyword evidence="2" id="KW-1185">Reference proteome</keyword>
<dbReference type="Proteomes" id="UP001620645">
    <property type="component" value="Unassembled WGS sequence"/>
</dbReference>
<organism evidence="1 2">
    <name type="scientific">Heterodera schachtii</name>
    <name type="common">Sugarbeet cyst nematode worm</name>
    <name type="synonym">Tylenchus schachtii</name>
    <dbReference type="NCBI Taxonomy" id="97005"/>
    <lineage>
        <taxon>Eukaryota</taxon>
        <taxon>Metazoa</taxon>
        <taxon>Ecdysozoa</taxon>
        <taxon>Nematoda</taxon>
        <taxon>Chromadorea</taxon>
        <taxon>Rhabditida</taxon>
        <taxon>Tylenchina</taxon>
        <taxon>Tylenchomorpha</taxon>
        <taxon>Tylenchoidea</taxon>
        <taxon>Heteroderidae</taxon>
        <taxon>Heteroderinae</taxon>
        <taxon>Heterodera</taxon>
    </lineage>
</organism>
<dbReference type="PANTHER" id="PTHR23119">
    <property type="entry name" value="DISCS LARGE"/>
    <property type="match status" value="1"/>
</dbReference>
<dbReference type="InterPro" id="IPR032675">
    <property type="entry name" value="LRR_dom_sf"/>
</dbReference>
<dbReference type="SUPFAM" id="SSF52058">
    <property type="entry name" value="L domain-like"/>
    <property type="match status" value="1"/>
</dbReference>
<dbReference type="AlphaFoldDB" id="A0ABD2JKR9"/>
<name>A0ABD2JKR9_HETSC</name>
<gene>
    <name evidence="1" type="ORF">niasHS_004153</name>
</gene>
<accession>A0ABD2JKR9</accession>
<dbReference type="InterPro" id="IPR050614">
    <property type="entry name" value="Synaptic_Scaffolding_LAP-MAGUK"/>
</dbReference>
<proteinExistence type="predicted"/>
<dbReference type="Gene3D" id="3.80.10.10">
    <property type="entry name" value="Ribonuclease Inhibitor"/>
    <property type="match status" value="1"/>
</dbReference>
<dbReference type="EMBL" id="JBICCN010000134">
    <property type="protein sequence ID" value="KAL3091219.1"/>
    <property type="molecule type" value="Genomic_DNA"/>
</dbReference>
<sequence length="151" mass="17188">MKFFCIPASLFCRAGPIEQLDFSQLRLEQVPKEIFKARKHIEELLLNVNSIEELPADLFRCTKIRRLDVSENKIKVVPVDIGALPSLVRAETSAKMRLSKCLKKSVSATIWPIWNISTNICHRFSQIVCQLDSAVQSEFVQQFHHSSAPGH</sequence>